<organism evidence="5 6">
    <name type="scientific">Candidatus Thiodiazotropha taylori</name>
    <dbReference type="NCBI Taxonomy" id="2792791"/>
    <lineage>
        <taxon>Bacteria</taxon>
        <taxon>Pseudomonadati</taxon>
        <taxon>Pseudomonadota</taxon>
        <taxon>Gammaproteobacteria</taxon>
        <taxon>Chromatiales</taxon>
        <taxon>Sedimenticolaceae</taxon>
        <taxon>Candidatus Thiodiazotropha</taxon>
    </lineage>
</organism>
<comment type="caution">
    <text evidence="5">The sequence shown here is derived from an EMBL/GenBank/DDBJ whole genome shotgun (WGS) entry which is preliminary data.</text>
</comment>
<dbReference type="Proteomes" id="UP000886667">
    <property type="component" value="Unassembled WGS sequence"/>
</dbReference>
<keyword evidence="2 5" id="KW-0032">Aminotransferase</keyword>
<evidence type="ECO:0000256" key="1">
    <source>
        <dbReference type="ARBA" id="ARBA00001933"/>
    </source>
</evidence>
<reference evidence="5" key="1">
    <citation type="journal article" date="2021" name="Proc. Natl. Acad. Sci. U.S.A.">
        <title>Global biogeography of chemosynthetic symbionts reveals both localized and globally distributed symbiont groups. .</title>
        <authorList>
            <person name="Osvatic J.T."/>
            <person name="Wilkins L.G.E."/>
            <person name="Leibrecht L."/>
            <person name="Leray M."/>
            <person name="Zauner S."/>
            <person name="Polzin J."/>
            <person name="Camacho Y."/>
            <person name="Gros O."/>
            <person name="van Gils J.A."/>
            <person name="Eisen J.A."/>
            <person name="Petersen J.M."/>
            <person name="Yuen B."/>
        </authorList>
    </citation>
    <scope>NUCLEOTIDE SEQUENCE</scope>
    <source>
        <strain evidence="5">MAGclacostrist064TRANS</strain>
    </source>
</reference>
<dbReference type="GO" id="GO:0008483">
    <property type="term" value="F:transaminase activity"/>
    <property type="evidence" value="ECO:0007669"/>
    <property type="project" value="UniProtKB-KW"/>
</dbReference>
<feature type="non-terminal residue" evidence="5">
    <location>
        <position position="52"/>
    </location>
</feature>
<dbReference type="AlphaFoldDB" id="A0A9E4N7R4"/>
<comment type="cofactor">
    <cofactor evidence="1">
        <name>pyridoxal 5'-phosphate</name>
        <dbReference type="ChEBI" id="CHEBI:597326"/>
    </cofactor>
</comment>
<evidence type="ECO:0000313" key="6">
    <source>
        <dbReference type="Proteomes" id="UP000886667"/>
    </source>
</evidence>
<gene>
    <name evidence="5" type="ORF">JAZ07_21990</name>
</gene>
<dbReference type="EMBL" id="JAEPCM010000842">
    <property type="protein sequence ID" value="MCG7949016.1"/>
    <property type="molecule type" value="Genomic_DNA"/>
</dbReference>
<evidence type="ECO:0000313" key="5">
    <source>
        <dbReference type="EMBL" id="MCG7949016.1"/>
    </source>
</evidence>
<dbReference type="Gene3D" id="3.90.1150.10">
    <property type="entry name" value="Aspartate Aminotransferase, domain 1"/>
    <property type="match status" value="1"/>
</dbReference>
<name>A0A9E4N7R4_9GAMM</name>
<protein>
    <submittedName>
        <fullName evidence="5">LL-diaminopimelate aminotransferase</fullName>
    </submittedName>
</protein>
<evidence type="ECO:0000256" key="3">
    <source>
        <dbReference type="ARBA" id="ARBA00022679"/>
    </source>
</evidence>
<evidence type="ECO:0000256" key="2">
    <source>
        <dbReference type="ARBA" id="ARBA00022576"/>
    </source>
</evidence>
<dbReference type="InterPro" id="IPR019942">
    <property type="entry name" value="DapL/ALD1"/>
</dbReference>
<dbReference type="InterPro" id="IPR015422">
    <property type="entry name" value="PyrdxlP-dep_Trfase_small"/>
</dbReference>
<dbReference type="PANTHER" id="PTHR43144">
    <property type="entry name" value="AMINOTRANSFERASE"/>
    <property type="match status" value="1"/>
</dbReference>
<keyword evidence="4" id="KW-0663">Pyridoxal phosphate</keyword>
<proteinExistence type="predicted"/>
<accession>A0A9E4N7R4</accession>
<sequence length="52" mass="5886">MIKINENYKKLQASYLFSDIAKRVTSFQEANPDKDIIRLGIGDVTRALPEAC</sequence>
<evidence type="ECO:0000256" key="4">
    <source>
        <dbReference type="ARBA" id="ARBA00022898"/>
    </source>
</evidence>
<keyword evidence="3" id="KW-0808">Transferase</keyword>